<sequence length="79" mass="8700">MRKDGSEFDAELITTILSDASGDPVGVVGIISDIAKRREAEEALRESEQNFRNSLDDSPLGIRIVTAEGELFYANHCCR</sequence>
<evidence type="ECO:0000313" key="2">
    <source>
        <dbReference type="EMBL" id="GAJ06568.1"/>
    </source>
</evidence>
<proteinExistence type="predicted"/>
<dbReference type="EMBL" id="BARW01034451">
    <property type="protein sequence ID" value="GAJ06568.1"/>
    <property type="molecule type" value="Genomic_DNA"/>
</dbReference>
<organism evidence="2">
    <name type="scientific">marine sediment metagenome</name>
    <dbReference type="NCBI Taxonomy" id="412755"/>
    <lineage>
        <taxon>unclassified sequences</taxon>
        <taxon>metagenomes</taxon>
        <taxon>ecological metagenomes</taxon>
    </lineage>
</organism>
<dbReference type="InterPro" id="IPR000700">
    <property type="entry name" value="PAS-assoc_C"/>
</dbReference>
<dbReference type="SUPFAM" id="SSF55785">
    <property type="entry name" value="PYP-like sensor domain (PAS domain)"/>
    <property type="match status" value="2"/>
</dbReference>
<dbReference type="PROSITE" id="PS50113">
    <property type="entry name" value="PAC"/>
    <property type="match status" value="1"/>
</dbReference>
<evidence type="ECO:0000259" key="1">
    <source>
        <dbReference type="PROSITE" id="PS50113"/>
    </source>
</evidence>
<protein>
    <recommendedName>
        <fullName evidence="1">PAC domain-containing protein</fullName>
    </recommendedName>
</protein>
<feature type="domain" description="PAC" evidence="1">
    <location>
        <begin position="1"/>
        <end position="46"/>
    </location>
</feature>
<reference evidence="2" key="1">
    <citation type="journal article" date="2014" name="Front. Microbiol.">
        <title>High frequency of phylogenetically diverse reductive dehalogenase-homologous genes in deep subseafloor sedimentary metagenomes.</title>
        <authorList>
            <person name="Kawai M."/>
            <person name="Futagami T."/>
            <person name="Toyoda A."/>
            <person name="Takaki Y."/>
            <person name="Nishi S."/>
            <person name="Hori S."/>
            <person name="Arai W."/>
            <person name="Tsubouchi T."/>
            <person name="Morono Y."/>
            <person name="Uchiyama I."/>
            <person name="Ito T."/>
            <person name="Fujiyama A."/>
            <person name="Inagaki F."/>
            <person name="Takami H."/>
        </authorList>
    </citation>
    <scope>NUCLEOTIDE SEQUENCE</scope>
    <source>
        <strain evidence="2">Expedition CK06-06</strain>
    </source>
</reference>
<dbReference type="InterPro" id="IPR035965">
    <property type="entry name" value="PAS-like_dom_sf"/>
</dbReference>
<accession>X1TMK9</accession>
<dbReference type="AlphaFoldDB" id="X1TMK9"/>
<dbReference type="NCBIfam" id="TIGR00229">
    <property type="entry name" value="sensory_box"/>
    <property type="match status" value="1"/>
</dbReference>
<gene>
    <name evidence="2" type="ORF">S12H4_53998</name>
</gene>
<dbReference type="InterPro" id="IPR000014">
    <property type="entry name" value="PAS"/>
</dbReference>
<name>X1TMK9_9ZZZZ</name>
<comment type="caution">
    <text evidence="2">The sequence shown here is derived from an EMBL/GenBank/DDBJ whole genome shotgun (WGS) entry which is preliminary data.</text>
</comment>
<dbReference type="Gene3D" id="3.30.450.20">
    <property type="entry name" value="PAS domain"/>
    <property type="match status" value="2"/>
</dbReference>